<evidence type="ECO:0000256" key="6">
    <source>
        <dbReference type="ARBA" id="ARBA00022741"/>
    </source>
</evidence>
<evidence type="ECO:0000256" key="5">
    <source>
        <dbReference type="ARBA" id="ARBA00022723"/>
    </source>
</evidence>
<keyword evidence="6" id="KW-0547">Nucleotide-binding</keyword>
<dbReference type="GO" id="GO:0000049">
    <property type="term" value="F:tRNA binding"/>
    <property type="evidence" value="ECO:0007669"/>
    <property type="project" value="TreeGrafter"/>
</dbReference>
<organism evidence="13 14">
    <name type="scientific">Candidatus Egerieicola faecale</name>
    <dbReference type="NCBI Taxonomy" id="2840774"/>
    <lineage>
        <taxon>Bacteria</taxon>
        <taxon>Bacillati</taxon>
        <taxon>Bacillota</taxon>
        <taxon>Clostridia</taxon>
        <taxon>Eubacteriales</taxon>
        <taxon>Oscillospiraceae</taxon>
        <taxon>Oscillospiraceae incertae sedis</taxon>
        <taxon>Candidatus Egerieicola</taxon>
    </lineage>
</organism>
<keyword evidence="5" id="KW-0479">Metal-binding</keyword>
<dbReference type="InterPro" id="IPR043519">
    <property type="entry name" value="NT_sf"/>
</dbReference>
<evidence type="ECO:0000259" key="11">
    <source>
        <dbReference type="Pfam" id="PF12627"/>
    </source>
</evidence>
<dbReference type="GO" id="GO:0008033">
    <property type="term" value="P:tRNA processing"/>
    <property type="evidence" value="ECO:0007669"/>
    <property type="project" value="UniProtKB-KW"/>
</dbReference>
<evidence type="ECO:0000256" key="8">
    <source>
        <dbReference type="ARBA" id="ARBA00022884"/>
    </source>
</evidence>
<comment type="caution">
    <text evidence="13">The sequence shown here is derived from an EMBL/GenBank/DDBJ whole genome shotgun (WGS) entry which is preliminary data.</text>
</comment>
<dbReference type="InterPro" id="IPR002646">
    <property type="entry name" value="PolA_pol_head_dom"/>
</dbReference>
<keyword evidence="4" id="KW-0548">Nucleotidyltransferase</keyword>
<name>A0A9D1IT56_9FIRM</name>
<feature type="domain" description="CCA-adding enzyme C-terminal" evidence="12">
    <location>
        <begin position="338"/>
        <end position="435"/>
    </location>
</feature>
<evidence type="ECO:0000259" key="12">
    <source>
        <dbReference type="Pfam" id="PF13735"/>
    </source>
</evidence>
<dbReference type="InterPro" id="IPR032810">
    <property type="entry name" value="CCA-adding_enz_C"/>
</dbReference>
<dbReference type="Gene3D" id="1.10.246.80">
    <property type="match status" value="1"/>
</dbReference>
<keyword evidence="7" id="KW-0460">Magnesium</keyword>
<evidence type="ECO:0000256" key="4">
    <source>
        <dbReference type="ARBA" id="ARBA00022695"/>
    </source>
</evidence>
<dbReference type="Proteomes" id="UP000824082">
    <property type="component" value="Unassembled WGS sequence"/>
</dbReference>
<dbReference type="Pfam" id="PF12627">
    <property type="entry name" value="PolyA_pol_RNAbd"/>
    <property type="match status" value="1"/>
</dbReference>
<dbReference type="GO" id="GO:0016779">
    <property type="term" value="F:nucleotidyltransferase activity"/>
    <property type="evidence" value="ECO:0007669"/>
    <property type="project" value="UniProtKB-KW"/>
</dbReference>
<keyword evidence="2 9" id="KW-0808">Transferase</keyword>
<dbReference type="SUPFAM" id="SSF81891">
    <property type="entry name" value="Poly A polymerase C-terminal region-like"/>
    <property type="match status" value="1"/>
</dbReference>
<comment type="similarity">
    <text evidence="9">Belongs to the tRNA nucleotidyltransferase/poly(A) polymerase family.</text>
</comment>
<protein>
    <submittedName>
        <fullName evidence="13">HD domain-containing protein</fullName>
    </submittedName>
</protein>
<keyword evidence="3" id="KW-0819">tRNA processing</keyword>
<sequence length="443" mass="49320">MTLPPYLLPLFYRYRQAGYGCYAVGGCVRDSLMGRSPQDYDLCTDATPEQTLSLFTDYRCIPTGLRHGTVTVLAEGHPVEITTFRTEGSYSDGRRPDWVAFTPSLEEDLSRRDFTVNAMAYSPTEGLIDPFGGQADLQKGMLRCVGDPAKRFSEDALRILRCLRFASVLGFSIHPDTARALKETASRLKLVSGERIGAELKKLLCGKQVREVLLNWPEVLGVVLPEILPMVGCPQRNPYHKYDVWGHTAAAVEAIPPKPELRLTMLFHDAGKPACVFTDEEGVDHFYGHGKVSAQLAQAALTRLKWDRATLETVVDLCLLHDRVLVPTLPAVKRLLHKIGPERLEQLILVKEADTLAQSALALPRMEQHQQIRCLADQILKEQSCFSRKDLAVNGKDLLAEGVPAGPAVGQRLEALLNAVMDGKIPNERTALLKYLREERPWT</sequence>
<dbReference type="Gene3D" id="3.30.460.10">
    <property type="entry name" value="Beta Polymerase, domain 2"/>
    <property type="match status" value="1"/>
</dbReference>
<dbReference type="CDD" id="cd05398">
    <property type="entry name" value="NT_ClassII-CCAase"/>
    <property type="match status" value="1"/>
</dbReference>
<gene>
    <name evidence="13" type="ORF">IAD19_06925</name>
</gene>
<reference evidence="13" key="2">
    <citation type="journal article" date="2021" name="PeerJ">
        <title>Extensive microbial diversity within the chicken gut microbiome revealed by metagenomics and culture.</title>
        <authorList>
            <person name="Gilroy R."/>
            <person name="Ravi A."/>
            <person name="Getino M."/>
            <person name="Pursley I."/>
            <person name="Horton D.L."/>
            <person name="Alikhan N.F."/>
            <person name="Baker D."/>
            <person name="Gharbi K."/>
            <person name="Hall N."/>
            <person name="Watson M."/>
            <person name="Adriaenssens E.M."/>
            <person name="Foster-Nyarko E."/>
            <person name="Jarju S."/>
            <person name="Secka A."/>
            <person name="Antonio M."/>
            <person name="Oren A."/>
            <person name="Chaudhuri R.R."/>
            <person name="La Ragione R."/>
            <person name="Hildebrand F."/>
            <person name="Pallen M.J."/>
        </authorList>
    </citation>
    <scope>NUCLEOTIDE SEQUENCE</scope>
    <source>
        <strain evidence="13">4509</strain>
    </source>
</reference>
<dbReference type="EMBL" id="DVMX01000134">
    <property type="protein sequence ID" value="HIU42271.1"/>
    <property type="molecule type" value="Genomic_DNA"/>
</dbReference>
<comment type="cofactor">
    <cofactor evidence="1">
        <name>Mg(2+)</name>
        <dbReference type="ChEBI" id="CHEBI:18420"/>
    </cofactor>
</comment>
<dbReference type="GO" id="GO:0000166">
    <property type="term" value="F:nucleotide binding"/>
    <property type="evidence" value="ECO:0007669"/>
    <property type="project" value="UniProtKB-KW"/>
</dbReference>
<feature type="domain" description="tRNA nucleotidyltransferase/poly(A) polymerase RNA and SrmB- binding" evidence="11">
    <location>
        <begin position="170"/>
        <end position="212"/>
    </location>
</feature>
<proteinExistence type="inferred from homology"/>
<dbReference type="Gene3D" id="1.10.3090.10">
    <property type="entry name" value="cca-adding enzyme, domain 2"/>
    <property type="match status" value="1"/>
</dbReference>
<accession>A0A9D1IT56</accession>
<dbReference type="PANTHER" id="PTHR46173:SF1">
    <property type="entry name" value="CCA TRNA NUCLEOTIDYLTRANSFERASE 1, MITOCHONDRIAL"/>
    <property type="match status" value="1"/>
</dbReference>
<dbReference type="AlphaFoldDB" id="A0A9D1IT56"/>
<dbReference type="Pfam" id="PF01743">
    <property type="entry name" value="PolyA_pol"/>
    <property type="match status" value="1"/>
</dbReference>
<dbReference type="PANTHER" id="PTHR46173">
    <property type="entry name" value="CCA TRNA NUCLEOTIDYLTRANSFERASE 1, MITOCHONDRIAL"/>
    <property type="match status" value="1"/>
</dbReference>
<evidence type="ECO:0000313" key="13">
    <source>
        <dbReference type="EMBL" id="HIU42271.1"/>
    </source>
</evidence>
<keyword evidence="8 9" id="KW-0694">RNA-binding</keyword>
<evidence type="ECO:0000256" key="3">
    <source>
        <dbReference type="ARBA" id="ARBA00022694"/>
    </source>
</evidence>
<evidence type="ECO:0000256" key="2">
    <source>
        <dbReference type="ARBA" id="ARBA00022679"/>
    </source>
</evidence>
<evidence type="ECO:0000256" key="9">
    <source>
        <dbReference type="RuleBase" id="RU003953"/>
    </source>
</evidence>
<dbReference type="Pfam" id="PF13735">
    <property type="entry name" value="tRNA_NucTran2_2"/>
    <property type="match status" value="1"/>
</dbReference>
<evidence type="ECO:0000313" key="14">
    <source>
        <dbReference type="Proteomes" id="UP000824082"/>
    </source>
</evidence>
<dbReference type="InterPro" id="IPR032828">
    <property type="entry name" value="PolyA_RNA-bd"/>
</dbReference>
<evidence type="ECO:0000256" key="1">
    <source>
        <dbReference type="ARBA" id="ARBA00001946"/>
    </source>
</evidence>
<evidence type="ECO:0000259" key="10">
    <source>
        <dbReference type="Pfam" id="PF01743"/>
    </source>
</evidence>
<evidence type="ECO:0000256" key="7">
    <source>
        <dbReference type="ARBA" id="ARBA00022842"/>
    </source>
</evidence>
<dbReference type="InterPro" id="IPR050264">
    <property type="entry name" value="Bact_CCA-adding_enz_type3_sf"/>
</dbReference>
<feature type="domain" description="Poly A polymerase head" evidence="10">
    <location>
        <begin position="21"/>
        <end position="143"/>
    </location>
</feature>
<dbReference type="SUPFAM" id="SSF81301">
    <property type="entry name" value="Nucleotidyltransferase"/>
    <property type="match status" value="1"/>
</dbReference>
<dbReference type="GO" id="GO:0046872">
    <property type="term" value="F:metal ion binding"/>
    <property type="evidence" value="ECO:0007669"/>
    <property type="project" value="UniProtKB-KW"/>
</dbReference>
<reference evidence="13" key="1">
    <citation type="submission" date="2020-10" db="EMBL/GenBank/DDBJ databases">
        <authorList>
            <person name="Gilroy R."/>
        </authorList>
    </citation>
    <scope>NUCLEOTIDE SEQUENCE</scope>
    <source>
        <strain evidence="13">4509</strain>
    </source>
</reference>